<feature type="compositionally biased region" description="Polar residues" evidence="4">
    <location>
        <begin position="154"/>
        <end position="165"/>
    </location>
</feature>
<dbReference type="GeneID" id="66061069"/>
<dbReference type="PANTHER" id="PTHR24216">
    <property type="entry name" value="PAXILLIN-RELATED"/>
    <property type="match status" value="1"/>
</dbReference>
<dbReference type="SMART" id="SM00132">
    <property type="entry name" value="LIM"/>
    <property type="match status" value="2"/>
</dbReference>
<evidence type="ECO:0000256" key="3">
    <source>
        <dbReference type="PROSITE-ProRule" id="PRU00125"/>
    </source>
</evidence>
<keyword evidence="7" id="KW-1185">Reference proteome</keyword>
<evidence type="ECO:0000256" key="2">
    <source>
        <dbReference type="ARBA" id="ARBA00022833"/>
    </source>
</evidence>
<dbReference type="CDD" id="cd09397">
    <property type="entry name" value="LIM1_UF1"/>
    <property type="match status" value="1"/>
</dbReference>
<dbReference type="EMBL" id="CP072753">
    <property type="protein sequence ID" value="QUC16050.1"/>
    <property type="molecule type" value="Genomic_DNA"/>
</dbReference>
<keyword evidence="1 3" id="KW-0479">Metal-binding</keyword>
<dbReference type="SUPFAM" id="SSF57716">
    <property type="entry name" value="Glucocorticoid receptor-like (DNA-binding domain)"/>
    <property type="match status" value="1"/>
</dbReference>
<evidence type="ECO:0000256" key="4">
    <source>
        <dbReference type="SAM" id="MobiDB-lite"/>
    </source>
</evidence>
<reference evidence="6" key="1">
    <citation type="submission" date="2020-03" db="EMBL/GenBank/DDBJ databases">
        <title>A mixture of massive structural variations and highly conserved coding sequences in Ustilaginoidea virens genome.</title>
        <authorList>
            <person name="Zhang K."/>
            <person name="Zhao Z."/>
            <person name="Zhang Z."/>
            <person name="Li Y."/>
            <person name="Hsiang T."/>
            <person name="Sun W."/>
        </authorList>
    </citation>
    <scope>NUCLEOTIDE SEQUENCE</scope>
    <source>
        <strain evidence="6">UV-8b</strain>
    </source>
</reference>
<feature type="compositionally biased region" description="Low complexity" evidence="4">
    <location>
        <begin position="282"/>
        <end position="308"/>
    </location>
</feature>
<feature type="compositionally biased region" description="Low complexity" evidence="4">
    <location>
        <begin position="375"/>
        <end position="384"/>
    </location>
</feature>
<proteinExistence type="predicted"/>
<feature type="compositionally biased region" description="Basic and acidic residues" evidence="4">
    <location>
        <begin position="535"/>
        <end position="547"/>
    </location>
</feature>
<feature type="region of interest" description="Disordered" evidence="4">
    <location>
        <begin position="279"/>
        <end position="334"/>
    </location>
</feature>
<protein>
    <recommendedName>
        <fullName evidence="5">LIM zinc-binding domain-containing protein</fullName>
    </recommendedName>
</protein>
<dbReference type="Proteomes" id="UP000027002">
    <property type="component" value="Chromosome 1"/>
</dbReference>
<dbReference type="PROSITE" id="PS50023">
    <property type="entry name" value="LIM_DOMAIN_2"/>
    <property type="match status" value="1"/>
</dbReference>
<organism evidence="6 7">
    <name type="scientific">Ustilaginoidea virens</name>
    <name type="common">Rice false smut fungus</name>
    <name type="synonym">Villosiclava virens</name>
    <dbReference type="NCBI Taxonomy" id="1159556"/>
    <lineage>
        <taxon>Eukaryota</taxon>
        <taxon>Fungi</taxon>
        <taxon>Dikarya</taxon>
        <taxon>Ascomycota</taxon>
        <taxon>Pezizomycotina</taxon>
        <taxon>Sordariomycetes</taxon>
        <taxon>Hypocreomycetidae</taxon>
        <taxon>Hypocreales</taxon>
        <taxon>Clavicipitaceae</taxon>
        <taxon>Ustilaginoidea</taxon>
    </lineage>
</organism>
<dbReference type="GO" id="GO:0046872">
    <property type="term" value="F:metal ion binding"/>
    <property type="evidence" value="ECO:0007669"/>
    <property type="project" value="UniProtKB-KW"/>
</dbReference>
<dbReference type="OrthoDB" id="1112565at2759"/>
<evidence type="ECO:0000259" key="5">
    <source>
        <dbReference type="PROSITE" id="PS50023"/>
    </source>
</evidence>
<keyword evidence="3" id="KW-0440">LIM domain</keyword>
<feature type="region of interest" description="Disordered" evidence="4">
    <location>
        <begin position="535"/>
        <end position="600"/>
    </location>
</feature>
<dbReference type="RefSeq" id="XP_042993723.1">
    <property type="nucleotide sequence ID" value="XM_043137789.1"/>
</dbReference>
<evidence type="ECO:0000313" key="7">
    <source>
        <dbReference type="Proteomes" id="UP000027002"/>
    </source>
</evidence>
<feature type="compositionally biased region" description="Basic and acidic residues" evidence="4">
    <location>
        <begin position="309"/>
        <end position="322"/>
    </location>
</feature>
<name>A0A8E5HIS6_USTVR</name>
<evidence type="ECO:0000313" key="6">
    <source>
        <dbReference type="EMBL" id="QUC16050.1"/>
    </source>
</evidence>
<feature type="region of interest" description="Disordered" evidence="4">
    <location>
        <begin position="1"/>
        <end position="260"/>
    </location>
</feature>
<dbReference type="AlphaFoldDB" id="A0A8E5HIS6"/>
<keyword evidence="2 3" id="KW-0862">Zinc</keyword>
<dbReference type="CDD" id="cd08368">
    <property type="entry name" value="LIM"/>
    <property type="match status" value="1"/>
</dbReference>
<feature type="domain" description="LIM zinc-binding" evidence="5">
    <location>
        <begin position="412"/>
        <end position="475"/>
    </location>
</feature>
<feature type="compositionally biased region" description="Basic and acidic residues" evidence="4">
    <location>
        <begin position="392"/>
        <end position="402"/>
    </location>
</feature>
<sequence>MMGDHVCSGKPAELSPPLDASDDFESLLGKRDYPLHGPTRPATGSADHSYLQSGQLTPVSQPSESRNGSPVYPARNASPRVTGEASEPRLAQEPTWDAPKPKSAALPNRSAGHHLHGGDTETDPLEKPASNEPLTNRPGSTCPGLFHSQRRPSDSNARLQRTASPKHSARPSHQQDTRRLPSGDGNQDFAAPRNASSGSLGCPESFSSPPPRTAHPTSASEYLPGPSGAGNGIGHSRKNSKGPDTSRRPPPRTSLLLRSKCKGTGSVDLAAEFGAANPYHVSSDSASSGYSDFSMSSQTTSRTSPSRSQTHDSNHGGEREGARPSAAKSKPKHLRIDAAAAAPPRFAHQMVESPFSASPQDHLGASARSRRDAKSSGGRSSSPRYPEASPAGHEHAVERQGSRDALPAPTRGDCKACGIAITGKSISSADGRLSGKYHKACFVCSTCHEPFSSSVFYVLEDRPYCEHHYHKLNNSICGSCNRGIEGQFAEDETQVKHHVGCFRCLDCRVSLTDGYFEVGGSAYCERDAWKRIQSPRHAEQETHDQNRHPTPARGGSGPRVPNGLSARPGPRPGQGVRPCPPPANGLPSGGRMTGGAHPRFRMNKRMTRLGNINS</sequence>
<dbReference type="KEGG" id="uvi:66061069"/>
<gene>
    <name evidence="6" type="ORF">UV8b_00291</name>
</gene>
<dbReference type="GO" id="GO:0030695">
    <property type="term" value="F:GTPase regulator activity"/>
    <property type="evidence" value="ECO:0007669"/>
    <property type="project" value="UniProtKB-ARBA"/>
</dbReference>
<dbReference type="Gene3D" id="2.10.110.10">
    <property type="entry name" value="Cysteine Rich Protein"/>
    <property type="match status" value="2"/>
</dbReference>
<dbReference type="PROSITE" id="PS00478">
    <property type="entry name" value="LIM_DOMAIN_1"/>
    <property type="match status" value="2"/>
</dbReference>
<accession>A0A8E5HIS6</accession>
<feature type="region of interest" description="Disordered" evidence="4">
    <location>
        <begin position="353"/>
        <end position="409"/>
    </location>
</feature>
<feature type="compositionally biased region" description="Polar residues" evidence="4">
    <location>
        <begin position="50"/>
        <end position="68"/>
    </location>
</feature>
<evidence type="ECO:0000256" key="1">
    <source>
        <dbReference type="ARBA" id="ARBA00022723"/>
    </source>
</evidence>
<dbReference type="InterPro" id="IPR001781">
    <property type="entry name" value="Znf_LIM"/>
</dbReference>
<dbReference type="Pfam" id="PF00412">
    <property type="entry name" value="LIM"/>
    <property type="match status" value="2"/>
</dbReference>
<dbReference type="PANTHER" id="PTHR24216:SF65">
    <property type="entry name" value="PAXILLIN-LIKE PROTEIN 1"/>
    <property type="match status" value="1"/>
</dbReference>